<protein>
    <recommendedName>
        <fullName evidence="6">Amino acid transporter transmembrane domain-containing protein</fullName>
    </recommendedName>
</protein>
<keyword evidence="8" id="KW-1185">Reference proteome</keyword>
<feature type="transmembrane region" description="Helical" evidence="5">
    <location>
        <begin position="63"/>
        <end position="83"/>
    </location>
</feature>
<accession>A0ABN9VY15</accession>
<comment type="subcellular location">
    <subcellularLocation>
        <location evidence="1">Membrane</location>
    </subcellularLocation>
</comment>
<feature type="transmembrane region" description="Helical" evidence="5">
    <location>
        <begin position="33"/>
        <end position="51"/>
    </location>
</feature>
<evidence type="ECO:0000313" key="8">
    <source>
        <dbReference type="Proteomes" id="UP001189429"/>
    </source>
</evidence>
<evidence type="ECO:0000313" key="7">
    <source>
        <dbReference type="EMBL" id="CAK0878563.1"/>
    </source>
</evidence>
<keyword evidence="2 5" id="KW-0812">Transmembrane</keyword>
<dbReference type="Pfam" id="PF01490">
    <property type="entry name" value="Aa_trans"/>
    <property type="match status" value="1"/>
</dbReference>
<dbReference type="InterPro" id="IPR013057">
    <property type="entry name" value="AA_transpt_TM"/>
</dbReference>
<comment type="caution">
    <text evidence="7">The sequence shown here is derived from an EMBL/GenBank/DDBJ whole genome shotgun (WGS) entry which is preliminary data.</text>
</comment>
<feature type="domain" description="Amino acid transporter transmembrane" evidence="6">
    <location>
        <begin position="22"/>
        <end position="85"/>
    </location>
</feature>
<evidence type="ECO:0000259" key="6">
    <source>
        <dbReference type="Pfam" id="PF01490"/>
    </source>
</evidence>
<reference evidence="7" key="1">
    <citation type="submission" date="2023-10" db="EMBL/GenBank/DDBJ databases">
        <authorList>
            <person name="Chen Y."/>
            <person name="Shah S."/>
            <person name="Dougan E. K."/>
            <person name="Thang M."/>
            <person name="Chan C."/>
        </authorList>
    </citation>
    <scope>NUCLEOTIDE SEQUENCE [LARGE SCALE GENOMIC DNA]</scope>
</reference>
<evidence type="ECO:0000256" key="4">
    <source>
        <dbReference type="ARBA" id="ARBA00023136"/>
    </source>
</evidence>
<keyword evidence="4 5" id="KW-0472">Membrane</keyword>
<feature type="non-terminal residue" evidence="7">
    <location>
        <position position="117"/>
    </location>
</feature>
<dbReference type="EMBL" id="CAUYUJ010017860">
    <property type="protein sequence ID" value="CAK0878563.1"/>
    <property type="molecule type" value="Genomic_DNA"/>
</dbReference>
<organism evidence="7 8">
    <name type="scientific">Prorocentrum cordatum</name>
    <dbReference type="NCBI Taxonomy" id="2364126"/>
    <lineage>
        <taxon>Eukaryota</taxon>
        <taxon>Sar</taxon>
        <taxon>Alveolata</taxon>
        <taxon>Dinophyceae</taxon>
        <taxon>Prorocentrales</taxon>
        <taxon>Prorocentraceae</taxon>
        <taxon>Prorocentrum</taxon>
    </lineage>
</organism>
<dbReference type="Proteomes" id="UP001189429">
    <property type="component" value="Unassembled WGS sequence"/>
</dbReference>
<keyword evidence="3 5" id="KW-1133">Transmembrane helix</keyword>
<sequence length="117" mass="12679">MLITYLIKGIVFCQGVHRSLEGARADEKGNRAWAIWASIVGCTITLTWFTANLVPFFNDLVDLLGASLTPFCCWIVPIGLYVSTVASGGLKDRQIYRTGGVDGHRAGAAAVRRAHGR</sequence>
<proteinExistence type="predicted"/>
<evidence type="ECO:0000256" key="5">
    <source>
        <dbReference type="SAM" id="Phobius"/>
    </source>
</evidence>
<name>A0ABN9VY15_9DINO</name>
<evidence type="ECO:0000256" key="1">
    <source>
        <dbReference type="ARBA" id="ARBA00004370"/>
    </source>
</evidence>
<gene>
    <name evidence="7" type="ORF">PCOR1329_LOCUS62288</name>
</gene>
<evidence type="ECO:0000256" key="2">
    <source>
        <dbReference type="ARBA" id="ARBA00022692"/>
    </source>
</evidence>
<evidence type="ECO:0000256" key="3">
    <source>
        <dbReference type="ARBA" id="ARBA00022989"/>
    </source>
</evidence>